<reference evidence="1 2" key="1">
    <citation type="submission" date="2009-11" db="EMBL/GenBank/DDBJ databases">
        <title>Annotation of Allomyces macrogynus ATCC 38327.</title>
        <authorList>
            <consortium name="The Broad Institute Genome Sequencing Platform"/>
            <person name="Russ C."/>
            <person name="Cuomo C."/>
            <person name="Burger G."/>
            <person name="Gray M.W."/>
            <person name="Holland P.W.H."/>
            <person name="King N."/>
            <person name="Lang F.B.F."/>
            <person name="Roger A.J."/>
            <person name="Ruiz-Trillo I."/>
            <person name="Young S.K."/>
            <person name="Zeng Q."/>
            <person name="Gargeya S."/>
            <person name="Fitzgerald M."/>
            <person name="Haas B."/>
            <person name="Abouelleil A."/>
            <person name="Alvarado L."/>
            <person name="Arachchi H.M."/>
            <person name="Berlin A."/>
            <person name="Chapman S.B."/>
            <person name="Gearin G."/>
            <person name="Goldberg J."/>
            <person name="Griggs A."/>
            <person name="Gujja S."/>
            <person name="Hansen M."/>
            <person name="Heiman D."/>
            <person name="Howarth C."/>
            <person name="Larimer J."/>
            <person name="Lui A."/>
            <person name="MacDonald P.J.P."/>
            <person name="McCowen C."/>
            <person name="Montmayeur A."/>
            <person name="Murphy C."/>
            <person name="Neiman D."/>
            <person name="Pearson M."/>
            <person name="Priest M."/>
            <person name="Roberts A."/>
            <person name="Saif S."/>
            <person name="Shea T."/>
            <person name="Sisk P."/>
            <person name="Stolte C."/>
            <person name="Sykes S."/>
            <person name="Wortman J."/>
            <person name="Nusbaum C."/>
            <person name="Birren B."/>
        </authorList>
    </citation>
    <scope>NUCLEOTIDE SEQUENCE [LARGE SCALE GENOMIC DNA]</scope>
    <source>
        <strain evidence="1 2">ATCC 38327</strain>
    </source>
</reference>
<dbReference type="Proteomes" id="UP000054350">
    <property type="component" value="Unassembled WGS sequence"/>
</dbReference>
<dbReference type="VEuPathDB" id="FungiDB:AMAG_13115"/>
<evidence type="ECO:0000313" key="1">
    <source>
        <dbReference type="EMBL" id="KNE67928.1"/>
    </source>
</evidence>
<dbReference type="AlphaFoldDB" id="A0A0L0SZF2"/>
<gene>
    <name evidence="1" type="ORF">AMAG_13115</name>
</gene>
<evidence type="ECO:0000313" key="2">
    <source>
        <dbReference type="Proteomes" id="UP000054350"/>
    </source>
</evidence>
<accession>A0A0L0SZF2</accession>
<name>A0A0L0SZF2_ALLM3</name>
<organism evidence="1 2">
    <name type="scientific">Allomyces macrogynus (strain ATCC 38327)</name>
    <name type="common">Allomyces javanicus var. macrogynus</name>
    <dbReference type="NCBI Taxonomy" id="578462"/>
    <lineage>
        <taxon>Eukaryota</taxon>
        <taxon>Fungi</taxon>
        <taxon>Fungi incertae sedis</taxon>
        <taxon>Blastocladiomycota</taxon>
        <taxon>Blastocladiomycetes</taxon>
        <taxon>Blastocladiales</taxon>
        <taxon>Blastocladiaceae</taxon>
        <taxon>Allomyces</taxon>
    </lineage>
</organism>
<sequence>MAAARNDRHGPDTPTAHHVLTARFSVSLPALATDAGATVRPAQAKVTVAATLAVPTTRSEALPDLASLAATLDIDAAPSALPAAAASAHRVVGAHFACSLSVPAATPAAGGEIRPQCNAASSAWIAKCLAAVWAPMDVVVVPHHLDQHAALDNPHTLVLASATMIPRASASLVHAHPQLRLPAPSRTATLIAIHVHVHIPARVASEVRAGLCSPTPVTDPATRAFVAALVIATRVHFQRLFPRIFSAPYVTTITKSATYLPTMATAMANILHRRRAARLSEQPAESLVPVPAADHVHPEPAAPATRFGDETDLITAATHLASTDATTQLLYRLIRTAALKIRIPRPAPDWIASVASGRPGAPVSDGEPPPLNHSQHRVRDAHAALEPAWLAEIDDYAWEPIVAQDAGGSQVPTGASSMHSSSLDGVNWEPLGVAAVGGFPPSSSDLAGLAESMTQDDVPWEPLGRVGVDPRDPLGHIGADARPPVLQLANGPGFAESATLDDVSWVRVGPVVTHADLVPPHRGRAAPESAEAVEDVEMVDNDDEDDLWEWQRVRDGVNVPALPDLSEMARRAAALAEFVEDNEMAWEPLGHGRL</sequence>
<protein>
    <submittedName>
        <fullName evidence="1">Uncharacterized protein</fullName>
    </submittedName>
</protein>
<dbReference type="EMBL" id="GG745355">
    <property type="protein sequence ID" value="KNE67928.1"/>
    <property type="molecule type" value="Genomic_DNA"/>
</dbReference>
<proteinExistence type="predicted"/>
<reference evidence="2" key="2">
    <citation type="submission" date="2009-11" db="EMBL/GenBank/DDBJ databases">
        <title>The Genome Sequence of Allomyces macrogynus strain ATCC 38327.</title>
        <authorList>
            <consortium name="The Broad Institute Genome Sequencing Platform"/>
            <person name="Russ C."/>
            <person name="Cuomo C."/>
            <person name="Shea T."/>
            <person name="Young S.K."/>
            <person name="Zeng Q."/>
            <person name="Koehrsen M."/>
            <person name="Haas B."/>
            <person name="Borodovsky M."/>
            <person name="Guigo R."/>
            <person name="Alvarado L."/>
            <person name="Berlin A."/>
            <person name="Borenstein D."/>
            <person name="Chen Z."/>
            <person name="Engels R."/>
            <person name="Freedman E."/>
            <person name="Gellesch M."/>
            <person name="Goldberg J."/>
            <person name="Griggs A."/>
            <person name="Gujja S."/>
            <person name="Heiman D."/>
            <person name="Hepburn T."/>
            <person name="Howarth C."/>
            <person name="Jen D."/>
            <person name="Larson L."/>
            <person name="Lewis B."/>
            <person name="Mehta T."/>
            <person name="Park D."/>
            <person name="Pearson M."/>
            <person name="Roberts A."/>
            <person name="Saif S."/>
            <person name="Shenoy N."/>
            <person name="Sisk P."/>
            <person name="Stolte C."/>
            <person name="Sykes S."/>
            <person name="Walk T."/>
            <person name="White J."/>
            <person name="Yandava C."/>
            <person name="Burger G."/>
            <person name="Gray M.W."/>
            <person name="Holland P.W.H."/>
            <person name="King N."/>
            <person name="Lang F.B.F."/>
            <person name="Roger A.J."/>
            <person name="Ruiz-Trillo I."/>
            <person name="Lander E."/>
            <person name="Nusbaum C."/>
        </authorList>
    </citation>
    <scope>NUCLEOTIDE SEQUENCE [LARGE SCALE GENOMIC DNA]</scope>
    <source>
        <strain evidence="2">ATCC 38327</strain>
    </source>
</reference>
<dbReference type="OrthoDB" id="5588961at2759"/>
<keyword evidence="2" id="KW-1185">Reference proteome</keyword>